<dbReference type="EMBL" id="JANPWB010000003">
    <property type="protein sequence ID" value="KAJ1203802.1"/>
    <property type="molecule type" value="Genomic_DNA"/>
</dbReference>
<evidence type="ECO:0000313" key="2">
    <source>
        <dbReference type="EMBL" id="KAJ1203802.1"/>
    </source>
</evidence>
<evidence type="ECO:0000313" key="3">
    <source>
        <dbReference type="Proteomes" id="UP001066276"/>
    </source>
</evidence>
<sequence length="187" mass="20102">MAPSRPSPCTRRTRVNSLAPASICPVSEQGTSGYTTVVSSSNAVAEVRTKKCFPHHRCTAKALRSLRGHHFWAAPATARGSPQLRAPQGLAPHPPPPAGPRSVQETQDARYALQQRVREPGPGRYSIQRQSSSDTLLLGGHLGHAPVSPCLKGFYTSNSPSNSALLLVCFCLQDVIIDAQRTTLVRC</sequence>
<evidence type="ECO:0000256" key="1">
    <source>
        <dbReference type="SAM" id="MobiDB-lite"/>
    </source>
</evidence>
<gene>
    <name evidence="2" type="ORF">NDU88_007583</name>
</gene>
<accession>A0AAV7VT34</accession>
<reference evidence="2" key="1">
    <citation type="journal article" date="2022" name="bioRxiv">
        <title>Sequencing and chromosome-scale assembly of the giantPleurodeles waltlgenome.</title>
        <authorList>
            <person name="Brown T."/>
            <person name="Elewa A."/>
            <person name="Iarovenko S."/>
            <person name="Subramanian E."/>
            <person name="Araus A.J."/>
            <person name="Petzold A."/>
            <person name="Susuki M."/>
            <person name="Suzuki K.-i.T."/>
            <person name="Hayashi T."/>
            <person name="Toyoda A."/>
            <person name="Oliveira C."/>
            <person name="Osipova E."/>
            <person name="Leigh N.D."/>
            <person name="Simon A."/>
            <person name="Yun M.H."/>
        </authorList>
    </citation>
    <scope>NUCLEOTIDE SEQUENCE</scope>
    <source>
        <strain evidence="2">20211129_DDA</strain>
        <tissue evidence="2">Liver</tissue>
    </source>
</reference>
<name>A0AAV7VT34_PLEWA</name>
<proteinExistence type="predicted"/>
<feature type="region of interest" description="Disordered" evidence="1">
    <location>
        <begin position="81"/>
        <end position="107"/>
    </location>
</feature>
<dbReference type="Proteomes" id="UP001066276">
    <property type="component" value="Chromosome 2_1"/>
</dbReference>
<keyword evidence="3" id="KW-1185">Reference proteome</keyword>
<comment type="caution">
    <text evidence="2">The sequence shown here is derived from an EMBL/GenBank/DDBJ whole genome shotgun (WGS) entry which is preliminary data.</text>
</comment>
<protein>
    <submittedName>
        <fullName evidence="2">Uncharacterized protein</fullName>
    </submittedName>
</protein>
<organism evidence="2 3">
    <name type="scientific">Pleurodeles waltl</name>
    <name type="common">Iberian ribbed newt</name>
    <dbReference type="NCBI Taxonomy" id="8319"/>
    <lineage>
        <taxon>Eukaryota</taxon>
        <taxon>Metazoa</taxon>
        <taxon>Chordata</taxon>
        <taxon>Craniata</taxon>
        <taxon>Vertebrata</taxon>
        <taxon>Euteleostomi</taxon>
        <taxon>Amphibia</taxon>
        <taxon>Batrachia</taxon>
        <taxon>Caudata</taxon>
        <taxon>Salamandroidea</taxon>
        <taxon>Salamandridae</taxon>
        <taxon>Pleurodelinae</taxon>
        <taxon>Pleurodeles</taxon>
    </lineage>
</organism>
<dbReference type="AlphaFoldDB" id="A0AAV7VT34"/>